<feature type="domain" description="Fibronectin type III-like" evidence="4">
    <location>
        <begin position="609"/>
        <end position="678"/>
    </location>
</feature>
<gene>
    <name evidence="5" type="ORF">U14_00625</name>
</gene>
<dbReference type="InterPro" id="IPR036881">
    <property type="entry name" value="Glyco_hydro_3_C_sf"/>
</dbReference>
<dbReference type="Pfam" id="PF14310">
    <property type="entry name" value="Fn3-like"/>
    <property type="match status" value="1"/>
</dbReference>
<proteinExistence type="inferred from homology"/>
<dbReference type="GO" id="GO:0031222">
    <property type="term" value="P:arabinan catabolic process"/>
    <property type="evidence" value="ECO:0007669"/>
    <property type="project" value="TreeGrafter"/>
</dbReference>
<evidence type="ECO:0000259" key="4">
    <source>
        <dbReference type="SMART" id="SM01217"/>
    </source>
</evidence>
<dbReference type="InterPro" id="IPR002772">
    <property type="entry name" value="Glyco_hydro_3_C"/>
</dbReference>
<dbReference type="SUPFAM" id="SSF51445">
    <property type="entry name" value="(Trans)glycosidases"/>
    <property type="match status" value="1"/>
</dbReference>
<evidence type="ECO:0000313" key="5">
    <source>
        <dbReference type="EMBL" id="GAK49403.1"/>
    </source>
</evidence>
<dbReference type="Gene3D" id="3.20.20.300">
    <property type="entry name" value="Glycoside hydrolase, family 3, N-terminal domain"/>
    <property type="match status" value="1"/>
</dbReference>
<keyword evidence="3" id="KW-0378">Hydrolase</keyword>
<dbReference type="GO" id="GO:0045493">
    <property type="term" value="P:xylan catabolic process"/>
    <property type="evidence" value="ECO:0007669"/>
    <property type="project" value="InterPro"/>
</dbReference>
<dbReference type="EMBL" id="DF820455">
    <property type="protein sequence ID" value="GAK49403.1"/>
    <property type="molecule type" value="Genomic_DNA"/>
</dbReference>
<protein>
    <submittedName>
        <fullName evidence="5">Beta-D-xylosidase</fullName>
    </submittedName>
</protein>
<organism evidence="5">
    <name type="scientific">Candidatus Moduliflexus flocculans</name>
    <dbReference type="NCBI Taxonomy" id="1499966"/>
    <lineage>
        <taxon>Bacteria</taxon>
        <taxon>Candidatus Moduliflexota</taxon>
        <taxon>Candidatus Moduliflexia</taxon>
        <taxon>Candidatus Moduliflexales</taxon>
        <taxon>Candidatus Moduliflexaceae</taxon>
    </lineage>
</organism>
<reference evidence="5" key="1">
    <citation type="journal article" date="2015" name="PeerJ">
        <title>First genomic representation of candidate bacterial phylum KSB3 points to enhanced environmental sensing as a trigger of wastewater bulking.</title>
        <authorList>
            <person name="Sekiguchi Y."/>
            <person name="Ohashi A."/>
            <person name="Parks D.H."/>
            <person name="Yamauchi T."/>
            <person name="Tyson G.W."/>
            <person name="Hugenholtz P."/>
        </authorList>
    </citation>
    <scope>NUCLEOTIDE SEQUENCE [LARGE SCALE GENOMIC DNA]</scope>
</reference>
<dbReference type="FunFam" id="2.60.40.10:FF:000495">
    <property type="entry name" value="Periplasmic beta-glucosidase"/>
    <property type="match status" value="1"/>
</dbReference>
<dbReference type="Pfam" id="PF01915">
    <property type="entry name" value="Glyco_hydro_3_C"/>
    <property type="match status" value="1"/>
</dbReference>
<dbReference type="InterPro" id="IPR026891">
    <property type="entry name" value="Fn3-like"/>
</dbReference>
<dbReference type="HOGENOM" id="CLU_004542_5_3_0"/>
<name>A0A0S6VQG0_9BACT</name>
<dbReference type="Pfam" id="PF00933">
    <property type="entry name" value="Glyco_hydro_3"/>
    <property type="match status" value="1"/>
</dbReference>
<dbReference type="InterPro" id="IPR017853">
    <property type="entry name" value="GH"/>
</dbReference>
<dbReference type="PANTHER" id="PTHR42721:SF3">
    <property type="entry name" value="BETA-D-XYLOSIDASE 5-RELATED"/>
    <property type="match status" value="1"/>
</dbReference>
<dbReference type="GO" id="GO:0008422">
    <property type="term" value="F:beta-glucosidase activity"/>
    <property type="evidence" value="ECO:0007669"/>
    <property type="project" value="UniProtKB-ARBA"/>
</dbReference>
<dbReference type="InterPro" id="IPR036962">
    <property type="entry name" value="Glyco_hydro_3_N_sf"/>
</dbReference>
<dbReference type="GO" id="GO:0009044">
    <property type="term" value="F:xylan 1,4-beta-xylosidase activity"/>
    <property type="evidence" value="ECO:0007669"/>
    <property type="project" value="InterPro"/>
</dbReference>
<dbReference type="GO" id="GO:0046556">
    <property type="term" value="F:alpha-L-arabinofuranosidase activity"/>
    <property type="evidence" value="ECO:0007669"/>
    <property type="project" value="TreeGrafter"/>
</dbReference>
<evidence type="ECO:0000256" key="3">
    <source>
        <dbReference type="ARBA" id="ARBA00022801"/>
    </source>
</evidence>
<dbReference type="STRING" id="1499966.U14_00625"/>
<dbReference type="Proteomes" id="UP000030700">
    <property type="component" value="Unassembled WGS sequence"/>
</dbReference>
<accession>A0A0S6VQG0</accession>
<sequence length="699" mass="76868">MYLDTTQPIAARVDDLVSRMTLEEKVSQMVHEAKEIERLGVPEYNWWNECLHGVARAGLATVFPQAIGLAATFDPDLLFRVATAISDEARAKHHAAAAEGNRGQYKGLTFWTPNVNIFRDPRWGRGQETYGEDPFLTAQLGVAMVKGLQGDDPKYLKTAACAKHYAVHSGPEAERHTFDAQTSLKDLFETYLPAFKALVDAGVETVMGAYNRTNSEPCCASNLLMGILRDVWKFQGHFVSDCWAIKDFHEGHHVTSRIEESVALAVKMGCDLNCGSCFYYLEKAVEEGLLDEKFITESVKRLFTTRFKLGMFDPEDAVPYTKISKDVINCDAHRRLAREAAAKSIVLLKNDNGLLPLRRDYKKVLLVGPNAANVNLLLGNYYGTNDRLVTILEGLIGKSHEGMVIEYRPGCTLKGDNENAVDWTVFEAKASELVIAAFGLDPSLEGEEGDAISSREQGDRTSVSLPASQETYLRKLRDSGTPVVLILSGGSPVAVPYDIADAILFIWYPGEEGGNAVADVLFGDTSPAGKLPLTFPKSVEQLPPYRDYAMKGRTYRYFTEEPLFPFGFGLSYTTFSYDALTLSKNTVAAGESVELTVSVSNRGQRDAEEVVQMYLTDMAASVDVPLYALKGFQRILIKAGETKQLRFTITPEMMALVNEQGERVLEPGDFTVTVGGSCPAEVSRKLGAPAPATAVFTVK</sequence>
<dbReference type="PRINTS" id="PR00133">
    <property type="entry name" value="GLHYDRLASE3"/>
</dbReference>
<dbReference type="InterPro" id="IPR013783">
    <property type="entry name" value="Ig-like_fold"/>
</dbReference>
<comment type="similarity">
    <text evidence="1">Belongs to the glycosyl hydrolase 3 family.</text>
</comment>
<keyword evidence="6" id="KW-1185">Reference proteome</keyword>
<dbReference type="InterPro" id="IPR001764">
    <property type="entry name" value="Glyco_hydro_3_N"/>
</dbReference>
<evidence type="ECO:0000256" key="2">
    <source>
        <dbReference type="ARBA" id="ARBA00022729"/>
    </source>
</evidence>
<dbReference type="Gene3D" id="2.60.40.10">
    <property type="entry name" value="Immunoglobulins"/>
    <property type="match status" value="1"/>
</dbReference>
<evidence type="ECO:0000313" key="6">
    <source>
        <dbReference type="Proteomes" id="UP000030700"/>
    </source>
</evidence>
<dbReference type="InterPro" id="IPR044993">
    <property type="entry name" value="BXL"/>
</dbReference>
<dbReference type="SMART" id="SM01217">
    <property type="entry name" value="Fn3_like"/>
    <property type="match status" value="1"/>
</dbReference>
<dbReference type="PANTHER" id="PTHR42721">
    <property type="entry name" value="SUGAR HYDROLASE-RELATED"/>
    <property type="match status" value="1"/>
</dbReference>
<dbReference type="Gene3D" id="3.40.50.1700">
    <property type="entry name" value="Glycoside hydrolase family 3 C-terminal domain"/>
    <property type="match status" value="1"/>
</dbReference>
<dbReference type="SUPFAM" id="SSF52279">
    <property type="entry name" value="Beta-D-glucan exohydrolase, C-terminal domain"/>
    <property type="match status" value="1"/>
</dbReference>
<dbReference type="AlphaFoldDB" id="A0A0S6VQG0"/>
<keyword evidence="2" id="KW-0732">Signal</keyword>
<evidence type="ECO:0000256" key="1">
    <source>
        <dbReference type="ARBA" id="ARBA00005336"/>
    </source>
</evidence>